<evidence type="ECO:0000256" key="1">
    <source>
        <dbReference type="SAM" id="MobiDB-lite"/>
    </source>
</evidence>
<dbReference type="RefSeq" id="WP_074292769.1">
    <property type="nucleotide sequence ID" value="NZ_FSFL01000026.1"/>
</dbReference>
<dbReference type="Gene3D" id="1.10.30.50">
    <property type="match status" value="1"/>
</dbReference>
<dbReference type="Pfam" id="PF01844">
    <property type="entry name" value="HNH"/>
    <property type="match status" value="1"/>
</dbReference>
<dbReference type="GO" id="GO:0004519">
    <property type="term" value="F:endonuclease activity"/>
    <property type="evidence" value="ECO:0007669"/>
    <property type="project" value="UniProtKB-KW"/>
</dbReference>
<dbReference type="AlphaFoldDB" id="A0AB38CSP2"/>
<organism evidence="3 4">
    <name type="scientific">Mycobacteroides abscessus subsp. abscessus</name>
    <dbReference type="NCBI Taxonomy" id="1185650"/>
    <lineage>
        <taxon>Bacteria</taxon>
        <taxon>Bacillati</taxon>
        <taxon>Actinomycetota</taxon>
        <taxon>Actinomycetes</taxon>
        <taxon>Mycobacteriales</taxon>
        <taxon>Mycobacteriaceae</taxon>
        <taxon>Mycobacteroides</taxon>
        <taxon>Mycobacteroides abscessus</taxon>
    </lineage>
</organism>
<dbReference type="GO" id="GO:0003676">
    <property type="term" value="F:nucleic acid binding"/>
    <property type="evidence" value="ECO:0007669"/>
    <property type="project" value="InterPro"/>
</dbReference>
<feature type="region of interest" description="Disordered" evidence="1">
    <location>
        <begin position="60"/>
        <end position="98"/>
    </location>
</feature>
<accession>A0AB38CSP2</accession>
<gene>
    <name evidence="3" type="ORF">SAMEA2070301_00279</name>
</gene>
<feature type="compositionally biased region" description="Basic and acidic residues" evidence="1">
    <location>
        <begin position="83"/>
        <end position="98"/>
    </location>
</feature>
<keyword evidence="3" id="KW-0378">Hydrolase</keyword>
<dbReference type="InterPro" id="IPR003615">
    <property type="entry name" value="HNH_nuc"/>
</dbReference>
<evidence type="ECO:0000259" key="2">
    <source>
        <dbReference type="Pfam" id="PF01844"/>
    </source>
</evidence>
<proteinExistence type="predicted"/>
<feature type="compositionally biased region" description="Basic and acidic residues" evidence="1">
    <location>
        <begin position="60"/>
        <end position="70"/>
    </location>
</feature>
<feature type="domain" description="HNH" evidence="2">
    <location>
        <begin position="26"/>
        <end position="66"/>
    </location>
</feature>
<keyword evidence="3" id="KW-0540">Nuclease</keyword>
<dbReference type="Proteomes" id="UP000185210">
    <property type="component" value="Unassembled WGS sequence"/>
</dbReference>
<sequence length="98" mass="11048">MRTDALRRLSHRCGARGDGKPETDGCGRTGVYLFCDHIVAHWRGGATHWRNAQLLCEPCHKPKSNRDASDARAQARASRPKCRPPERHPGLITRHTEQ</sequence>
<keyword evidence="3" id="KW-0255">Endonuclease</keyword>
<reference evidence="3 4" key="1">
    <citation type="submission" date="2016-11" db="EMBL/GenBank/DDBJ databases">
        <authorList>
            <consortium name="Pathogen Informatics"/>
        </authorList>
    </citation>
    <scope>NUCLEOTIDE SEQUENCE [LARGE SCALE GENOMIC DNA]</scope>
    <source>
        <strain evidence="3 4">104</strain>
    </source>
</reference>
<dbReference type="CDD" id="cd00085">
    <property type="entry name" value="HNHc"/>
    <property type="match status" value="1"/>
</dbReference>
<dbReference type="GO" id="GO:0008270">
    <property type="term" value="F:zinc ion binding"/>
    <property type="evidence" value="ECO:0007669"/>
    <property type="project" value="InterPro"/>
</dbReference>
<dbReference type="EMBL" id="FSHM01000001">
    <property type="protein sequence ID" value="SIA11345.1"/>
    <property type="molecule type" value="Genomic_DNA"/>
</dbReference>
<comment type="caution">
    <text evidence="3">The sequence shown here is derived from an EMBL/GenBank/DDBJ whole genome shotgun (WGS) entry which is preliminary data.</text>
</comment>
<name>A0AB38CSP2_9MYCO</name>
<evidence type="ECO:0000313" key="4">
    <source>
        <dbReference type="Proteomes" id="UP000185210"/>
    </source>
</evidence>
<evidence type="ECO:0000313" key="3">
    <source>
        <dbReference type="EMBL" id="SIA11345.1"/>
    </source>
</evidence>
<dbReference type="InterPro" id="IPR002711">
    <property type="entry name" value="HNH"/>
</dbReference>
<protein>
    <submittedName>
        <fullName evidence="3">HNH endonuclease</fullName>
    </submittedName>
</protein>